<accession>A0AAD6LRA8</accession>
<organism evidence="1 2">
    <name type="scientific">Populus alba x Populus x berolinensis</name>
    <dbReference type="NCBI Taxonomy" id="444605"/>
    <lineage>
        <taxon>Eukaryota</taxon>
        <taxon>Viridiplantae</taxon>
        <taxon>Streptophyta</taxon>
        <taxon>Embryophyta</taxon>
        <taxon>Tracheophyta</taxon>
        <taxon>Spermatophyta</taxon>
        <taxon>Magnoliopsida</taxon>
        <taxon>eudicotyledons</taxon>
        <taxon>Gunneridae</taxon>
        <taxon>Pentapetalae</taxon>
        <taxon>rosids</taxon>
        <taxon>fabids</taxon>
        <taxon>Malpighiales</taxon>
        <taxon>Salicaceae</taxon>
        <taxon>Saliceae</taxon>
        <taxon>Populus</taxon>
    </lineage>
</organism>
<dbReference type="AlphaFoldDB" id="A0AAD6LRA8"/>
<evidence type="ECO:0000313" key="1">
    <source>
        <dbReference type="EMBL" id="KAJ6971895.1"/>
    </source>
</evidence>
<comment type="caution">
    <text evidence="1">The sequence shown here is derived from an EMBL/GenBank/DDBJ whole genome shotgun (WGS) entry which is preliminary data.</text>
</comment>
<protein>
    <submittedName>
        <fullName evidence="1">Dual specificity protein phosphatase DSP8</fullName>
    </submittedName>
</protein>
<dbReference type="EMBL" id="JAQIZT010000014">
    <property type="protein sequence ID" value="KAJ6971895.1"/>
    <property type="molecule type" value="Genomic_DNA"/>
</dbReference>
<gene>
    <name evidence="1" type="ORF">NC653_032437</name>
</gene>
<sequence>MENRTPQLLMMDSAVLVTESDLDGYDATCAFGVVGNDMLREPSLACKVQFASQAAISRLSCLWLGYQPGQKSSTKKLRSSIRASQLSSITVDIRFESLVQSGGHEEEYSIPLWSQVPFLVWSLNAGSRL</sequence>
<keyword evidence="2" id="KW-1185">Reference proteome</keyword>
<reference evidence="1" key="1">
    <citation type="journal article" date="2023" name="Mol. Ecol. Resour.">
        <title>Chromosome-level genome assembly of a triploid poplar Populus alba 'Berolinensis'.</title>
        <authorList>
            <person name="Chen S."/>
            <person name="Yu Y."/>
            <person name="Wang X."/>
            <person name="Wang S."/>
            <person name="Zhang T."/>
            <person name="Zhou Y."/>
            <person name="He R."/>
            <person name="Meng N."/>
            <person name="Wang Y."/>
            <person name="Liu W."/>
            <person name="Liu Z."/>
            <person name="Liu J."/>
            <person name="Guo Q."/>
            <person name="Huang H."/>
            <person name="Sederoff R.R."/>
            <person name="Wang G."/>
            <person name="Qu G."/>
            <person name="Chen S."/>
        </authorList>
    </citation>
    <scope>NUCLEOTIDE SEQUENCE</scope>
    <source>
        <strain evidence="1">SC-2020</strain>
    </source>
</reference>
<dbReference type="Proteomes" id="UP001164929">
    <property type="component" value="Chromosome 14"/>
</dbReference>
<evidence type="ECO:0000313" key="2">
    <source>
        <dbReference type="Proteomes" id="UP001164929"/>
    </source>
</evidence>
<proteinExistence type="predicted"/>
<name>A0AAD6LRA8_9ROSI</name>